<dbReference type="PANTHER" id="PTHR43620:SF7">
    <property type="entry name" value="GLYCEROPHOSPHODIESTER PHOSPHODIESTERASE GDPD5-RELATED"/>
    <property type="match status" value="1"/>
</dbReference>
<evidence type="ECO:0000256" key="7">
    <source>
        <dbReference type="SAM" id="SignalP"/>
    </source>
</evidence>
<evidence type="ECO:0000313" key="9">
    <source>
        <dbReference type="EMBL" id="MBB6474043.1"/>
    </source>
</evidence>
<dbReference type="Proteomes" id="UP000555564">
    <property type="component" value="Unassembled WGS sequence"/>
</dbReference>
<comment type="catalytic activity">
    <reaction evidence="6">
        <text>a sn-glycero-3-phosphodiester + H2O = an alcohol + sn-glycerol 3-phosphate + H(+)</text>
        <dbReference type="Rhea" id="RHEA:12969"/>
        <dbReference type="ChEBI" id="CHEBI:15377"/>
        <dbReference type="ChEBI" id="CHEBI:15378"/>
        <dbReference type="ChEBI" id="CHEBI:30879"/>
        <dbReference type="ChEBI" id="CHEBI:57597"/>
        <dbReference type="ChEBI" id="CHEBI:83408"/>
        <dbReference type="EC" id="3.1.4.46"/>
    </reaction>
</comment>
<dbReference type="GO" id="GO:0042597">
    <property type="term" value="C:periplasmic space"/>
    <property type="evidence" value="ECO:0007669"/>
    <property type="project" value="TreeGrafter"/>
</dbReference>
<name>A0A7X0IHG8_9ACTN</name>
<comment type="caution">
    <text evidence="9">The sequence shown here is derived from an EMBL/GenBank/DDBJ whole genome shotgun (WGS) entry which is preliminary data.</text>
</comment>
<evidence type="ECO:0000256" key="6">
    <source>
        <dbReference type="ARBA" id="ARBA00047512"/>
    </source>
</evidence>
<dbReference type="Gene3D" id="3.20.20.190">
    <property type="entry name" value="Phosphatidylinositol (PI) phosphodiesterase"/>
    <property type="match status" value="1"/>
</dbReference>
<dbReference type="EC" id="3.1.4.46" evidence="2"/>
<dbReference type="PANTHER" id="PTHR43620">
    <property type="entry name" value="GLYCEROPHOSPHORYL DIESTER PHOSPHODIESTERASE"/>
    <property type="match status" value="1"/>
</dbReference>
<keyword evidence="10" id="KW-1185">Reference proteome</keyword>
<dbReference type="GO" id="GO:0006629">
    <property type="term" value="P:lipid metabolic process"/>
    <property type="evidence" value="ECO:0007669"/>
    <property type="project" value="InterPro"/>
</dbReference>
<dbReference type="EMBL" id="JACHIU010000001">
    <property type="protein sequence ID" value="MBB6474043.1"/>
    <property type="molecule type" value="Genomic_DNA"/>
</dbReference>
<keyword evidence="3 7" id="KW-0732">Signal</keyword>
<dbReference type="InterPro" id="IPR017946">
    <property type="entry name" value="PLC-like_Pdiesterase_TIM-brl"/>
</dbReference>
<comment type="similarity">
    <text evidence="1">Belongs to the glycerophosphoryl diester phosphodiesterase family.</text>
</comment>
<dbReference type="SUPFAM" id="SSF51695">
    <property type="entry name" value="PLC-like phosphodiesterases"/>
    <property type="match status" value="1"/>
</dbReference>
<feature type="signal peptide" evidence="7">
    <location>
        <begin position="1"/>
        <end position="21"/>
    </location>
</feature>
<evidence type="ECO:0000256" key="5">
    <source>
        <dbReference type="ARBA" id="ARBA00022801"/>
    </source>
</evidence>
<sequence>MVKRMLTVLAGALVLTVAGSAGVVSATARRGGHDGPGRHGRTAEPLVIAHRGASAIRPEHTLLAYEAAIGLGADYIEPDLVSTKDGVLVARHENEIGGTTDVAAHPEFADRRTTKTIDGVTITGWFTEDFTLAELRTLRAEERIPDLRPDNTAFDGLAPVPTFDEVVELAKRHGVGVYPETKHPTYFRSIGLPLEEPLLRTLSENGWDGPTAPVFVQSFETGNLKRLRPLTRLRLIQLINATGAPYDLVAAGDPRTYDDLVTPQGLRDIARYADGVGVATTRLIPAGPDGRLLEPTPLVRDAHRRNLLVHTWTVRPENSQLPLDHRAGNPASPVYPRATGDVTGWLERLYGLGVDGVFSDDPGIARAVRDHVSGG</sequence>
<accession>A0A7X0IHG8</accession>
<dbReference type="AlphaFoldDB" id="A0A7X0IHG8"/>
<evidence type="ECO:0000256" key="1">
    <source>
        <dbReference type="ARBA" id="ARBA00007277"/>
    </source>
</evidence>
<dbReference type="PROSITE" id="PS51704">
    <property type="entry name" value="GP_PDE"/>
    <property type="match status" value="1"/>
</dbReference>
<proteinExistence type="inferred from homology"/>
<dbReference type="RefSeq" id="WP_184982222.1">
    <property type="nucleotide sequence ID" value="NZ_BAAALO010000061.1"/>
</dbReference>
<keyword evidence="5 9" id="KW-0378">Hydrolase</keyword>
<organism evidence="9 10">
    <name type="scientific">Sphaerisporangium rubeum</name>
    <dbReference type="NCBI Taxonomy" id="321317"/>
    <lineage>
        <taxon>Bacteria</taxon>
        <taxon>Bacillati</taxon>
        <taxon>Actinomycetota</taxon>
        <taxon>Actinomycetes</taxon>
        <taxon>Streptosporangiales</taxon>
        <taxon>Streptosporangiaceae</taxon>
        <taxon>Sphaerisporangium</taxon>
    </lineage>
</organism>
<protein>
    <recommendedName>
        <fullName evidence="2">glycerophosphodiester phosphodiesterase</fullName>
        <ecNumber evidence="2">3.1.4.46</ecNumber>
    </recommendedName>
</protein>
<dbReference type="CDD" id="cd08602">
    <property type="entry name" value="GDPD_ScGlpQ1_like"/>
    <property type="match status" value="1"/>
</dbReference>
<evidence type="ECO:0000313" key="10">
    <source>
        <dbReference type="Proteomes" id="UP000555564"/>
    </source>
</evidence>
<feature type="chain" id="PRO_5039365809" description="glycerophosphodiester phosphodiesterase" evidence="7">
    <location>
        <begin position="22"/>
        <end position="375"/>
    </location>
</feature>
<evidence type="ECO:0000256" key="2">
    <source>
        <dbReference type="ARBA" id="ARBA00012247"/>
    </source>
</evidence>
<evidence type="ECO:0000256" key="4">
    <source>
        <dbReference type="ARBA" id="ARBA00022798"/>
    </source>
</evidence>
<dbReference type="InterPro" id="IPR030395">
    <property type="entry name" value="GP_PDE_dom"/>
</dbReference>
<dbReference type="GO" id="GO:0006071">
    <property type="term" value="P:glycerol metabolic process"/>
    <property type="evidence" value="ECO:0007669"/>
    <property type="project" value="UniProtKB-KW"/>
</dbReference>
<dbReference type="GO" id="GO:0008889">
    <property type="term" value="F:glycerophosphodiester phosphodiesterase activity"/>
    <property type="evidence" value="ECO:0007669"/>
    <property type="project" value="UniProtKB-EC"/>
</dbReference>
<gene>
    <name evidence="9" type="ORF">BJ992_003474</name>
</gene>
<keyword evidence="4" id="KW-0319">Glycerol metabolism</keyword>
<evidence type="ECO:0000256" key="3">
    <source>
        <dbReference type="ARBA" id="ARBA00022729"/>
    </source>
</evidence>
<dbReference type="Pfam" id="PF03009">
    <property type="entry name" value="GDPD"/>
    <property type="match status" value="1"/>
</dbReference>
<evidence type="ECO:0000259" key="8">
    <source>
        <dbReference type="PROSITE" id="PS51704"/>
    </source>
</evidence>
<reference evidence="9 10" key="1">
    <citation type="submission" date="2020-08" db="EMBL/GenBank/DDBJ databases">
        <title>Sequencing the genomes of 1000 actinobacteria strains.</title>
        <authorList>
            <person name="Klenk H.-P."/>
        </authorList>
    </citation>
    <scope>NUCLEOTIDE SEQUENCE [LARGE SCALE GENOMIC DNA]</scope>
    <source>
        <strain evidence="9 10">DSM 44936</strain>
    </source>
</reference>
<feature type="domain" description="GP-PDE" evidence="8">
    <location>
        <begin position="45"/>
        <end position="369"/>
    </location>
</feature>